<sequence>MSRYRQDQFRRAVDILTLEATTFTYRVHPDAADRSTYYDIVHTPTTHPKPAAWTGAATRYSASVPGWRSVSRR</sequence>
<name>A0ABW6P418_9NOCA</name>
<dbReference type="InterPro" id="IPR032247">
    <property type="entry name" value="DUF4822"/>
</dbReference>
<feature type="domain" description="DUF4822" evidence="1">
    <location>
        <begin position="6"/>
        <end position="50"/>
    </location>
</feature>
<protein>
    <submittedName>
        <fullName evidence="2">DUF4822 domain-containing protein</fullName>
    </submittedName>
</protein>
<proteinExistence type="predicted"/>
<keyword evidence="3" id="KW-1185">Reference proteome</keyword>
<dbReference type="Gene3D" id="2.40.128.540">
    <property type="entry name" value="Domain of unknown function DUF4822"/>
    <property type="match status" value="1"/>
</dbReference>
<reference evidence="2 3" key="1">
    <citation type="submission" date="2024-10" db="EMBL/GenBank/DDBJ databases">
        <title>The Natural Products Discovery Center: Release of the First 8490 Sequenced Strains for Exploring Actinobacteria Biosynthetic Diversity.</title>
        <authorList>
            <person name="Kalkreuter E."/>
            <person name="Kautsar S.A."/>
            <person name="Yang D."/>
            <person name="Bader C.D."/>
            <person name="Teijaro C.N."/>
            <person name="Fluegel L."/>
            <person name="Davis C.M."/>
            <person name="Simpson J.R."/>
            <person name="Lauterbach L."/>
            <person name="Steele A.D."/>
            <person name="Gui C."/>
            <person name="Meng S."/>
            <person name="Li G."/>
            <person name="Viehrig K."/>
            <person name="Ye F."/>
            <person name="Su P."/>
            <person name="Kiefer A.F."/>
            <person name="Nichols A."/>
            <person name="Cepeda A.J."/>
            <person name="Yan W."/>
            <person name="Fan B."/>
            <person name="Jiang Y."/>
            <person name="Adhikari A."/>
            <person name="Zheng C.-J."/>
            <person name="Schuster L."/>
            <person name="Cowan T.M."/>
            <person name="Smanski M.J."/>
            <person name="Chevrette M.G."/>
            <person name="De Carvalho L.P.S."/>
            <person name="Shen B."/>
        </authorList>
    </citation>
    <scope>NUCLEOTIDE SEQUENCE [LARGE SCALE GENOMIC DNA]</scope>
    <source>
        <strain evidence="2 3">NPDC004119</strain>
    </source>
</reference>
<organism evidence="2 3">
    <name type="scientific">Nocardia aobensis</name>
    <dbReference type="NCBI Taxonomy" id="257277"/>
    <lineage>
        <taxon>Bacteria</taxon>
        <taxon>Bacillati</taxon>
        <taxon>Actinomycetota</taxon>
        <taxon>Actinomycetes</taxon>
        <taxon>Mycobacteriales</taxon>
        <taxon>Nocardiaceae</taxon>
        <taxon>Nocardia</taxon>
    </lineage>
</organism>
<accession>A0ABW6P418</accession>
<dbReference type="RefSeq" id="WP_387393766.1">
    <property type="nucleotide sequence ID" value="NZ_JBIAMT010000002.1"/>
</dbReference>
<evidence type="ECO:0000259" key="1">
    <source>
        <dbReference type="Pfam" id="PF16103"/>
    </source>
</evidence>
<comment type="caution">
    <text evidence="2">The sequence shown here is derived from an EMBL/GenBank/DDBJ whole genome shotgun (WGS) entry which is preliminary data.</text>
</comment>
<gene>
    <name evidence="2" type="ORF">ACFYU5_12910</name>
</gene>
<dbReference type="Pfam" id="PF16103">
    <property type="entry name" value="DUF4822"/>
    <property type="match status" value="1"/>
</dbReference>
<dbReference type="Proteomes" id="UP001601442">
    <property type="component" value="Unassembled WGS sequence"/>
</dbReference>
<evidence type="ECO:0000313" key="3">
    <source>
        <dbReference type="Proteomes" id="UP001601442"/>
    </source>
</evidence>
<evidence type="ECO:0000313" key="2">
    <source>
        <dbReference type="EMBL" id="MFF0497303.1"/>
    </source>
</evidence>
<dbReference type="EMBL" id="JBIAMT010000002">
    <property type="protein sequence ID" value="MFF0497303.1"/>
    <property type="molecule type" value="Genomic_DNA"/>
</dbReference>